<dbReference type="Gene3D" id="1.20.5.2480">
    <property type="match status" value="1"/>
</dbReference>
<name>A0A0N4VGW3_ENTVE</name>
<keyword evidence="5 6" id="KW-0472">Membrane</keyword>
<evidence type="ECO:0000256" key="3">
    <source>
        <dbReference type="ARBA" id="ARBA00022824"/>
    </source>
</evidence>
<dbReference type="OrthoDB" id="567788at2759"/>
<evidence type="ECO:0000259" key="7">
    <source>
        <dbReference type="PROSITE" id="PS50845"/>
    </source>
</evidence>
<dbReference type="PANTHER" id="PTHR45799">
    <property type="entry name" value="RETICULON-LIKE PROTEIN"/>
    <property type="match status" value="1"/>
</dbReference>
<feature type="transmembrane region" description="Helical" evidence="6">
    <location>
        <begin position="133"/>
        <end position="159"/>
    </location>
</feature>
<dbReference type="PROSITE" id="PS50845">
    <property type="entry name" value="RETICULON"/>
    <property type="match status" value="1"/>
</dbReference>
<reference evidence="8 9" key="2">
    <citation type="submission" date="2018-10" db="EMBL/GenBank/DDBJ databases">
        <authorList>
            <consortium name="Pathogen Informatics"/>
        </authorList>
    </citation>
    <scope>NUCLEOTIDE SEQUENCE [LARGE SCALE GENOMIC DNA]</scope>
</reference>
<keyword evidence="2 6" id="KW-0812">Transmembrane</keyword>
<evidence type="ECO:0000256" key="5">
    <source>
        <dbReference type="ARBA" id="ARBA00023136"/>
    </source>
</evidence>
<keyword evidence="9" id="KW-1185">Reference proteome</keyword>
<evidence type="ECO:0000313" key="9">
    <source>
        <dbReference type="Proteomes" id="UP000274131"/>
    </source>
</evidence>
<reference evidence="10" key="1">
    <citation type="submission" date="2017-02" db="UniProtKB">
        <authorList>
            <consortium name="WormBaseParasite"/>
        </authorList>
    </citation>
    <scope>IDENTIFICATION</scope>
</reference>
<proteinExistence type="predicted"/>
<gene>
    <name evidence="8" type="ORF">EVEC_LOCUS9409</name>
</gene>
<dbReference type="GO" id="GO:0030424">
    <property type="term" value="C:axon"/>
    <property type="evidence" value="ECO:0007669"/>
    <property type="project" value="TreeGrafter"/>
</dbReference>
<evidence type="ECO:0000256" key="6">
    <source>
        <dbReference type="RuleBase" id="RU363132"/>
    </source>
</evidence>
<dbReference type="Pfam" id="PF02453">
    <property type="entry name" value="Reticulon"/>
    <property type="match status" value="1"/>
</dbReference>
<dbReference type="WBParaSite" id="EVEC_0001005201-mRNA-1">
    <property type="protein sequence ID" value="EVEC_0001005201-mRNA-1"/>
    <property type="gene ID" value="EVEC_0001005201"/>
</dbReference>
<protein>
    <recommendedName>
        <fullName evidence="6">Reticulon-like protein</fullName>
    </recommendedName>
</protein>
<evidence type="ECO:0000256" key="4">
    <source>
        <dbReference type="ARBA" id="ARBA00022989"/>
    </source>
</evidence>
<dbReference type="Proteomes" id="UP000274131">
    <property type="component" value="Unassembled WGS sequence"/>
</dbReference>
<dbReference type="PANTHER" id="PTHR45799:SF2">
    <property type="entry name" value="RETICULON-LIKE PROTEIN"/>
    <property type="match status" value="1"/>
</dbReference>
<dbReference type="InterPro" id="IPR003388">
    <property type="entry name" value="Reticulon"/>
</dbReference>
<dbReference type="STRING" id="51028.A0A0N4VGW3"/>
<dbReference type="InterPro" id="IPR046964">
    <property type="entry name" value="RTN1-4"/>
</dbReference>
<sequence length="209" mass="23920">MTVSSESPLRRFPLVLDLLYWRDRKKSAVVLVITLIALYVLATYPLILVFSYLGLAVLGGTFCFRVYRLVEARIKNKDAPNPFQPYLDHKIEIQEDKVHQQADIIAEHLKHMAVELRRLILVENMCDSVKFGLLLWALTYVGSWFSGFCLLTMLVLGIFTVPKVYEVYQEPIDANLAIIKSKLEEVSKMIGEKVPFLKCGKAETHEKTT</sequence>
<evidence type="ECO:0000256" key="2">
    <source>
        <dbReference type="ARBA" id="ARBA00022692"/>
    </source>
</evidence>
<keyword evidence="3 6" id="KW-0256">Endoplasmic reticulum</keyword>
<feature type="domain" description="Reticulon" evidence="7">
    <location>
        <begin position="15"/>
        <end position="203"/>
    </location>
</feature>
<keyword evidence="4 6" id="KW-1133">Transmembrane helix</keyword>
<evidence type="ECO:0000313" key="8">
    <source>
        <dbReference type="EMBL" id="VDD94658.1"/>
    </source>
</evidence>
<dbReference type="GO" id="GO:0005789">
    <property type="term" value="C:endoplasmic reticulum membrane"/>
    <property type="evidence" value="ECO:0007669"/>
    <property type="project" value="UniProtKB-SubCell"/>
</dbReference>
<evidence type="ECO:0000256" key="1">
    <source>
        <dbReference type="ARBA" id="ARBA00004477"/>
    </source>
</evidence>
<feature type="transmembrane region" description="Helical" evidence="6">
    <location>
        <begin position="28"/>
        <end position="44"/>
    </location>
</feature>
<evidence type="ECO:0000313" key="10">
    <source>
        <dbReference type="WBParaSite" id="EVEC_0001005201-mRNA-1"/>
    </source>
</evidence>
<accession>A0A0N4VGW3</accession>
<comment type="subcellular location">
    <subcellularLocation>
        <location evidence="1 6">Endoplasmic reticulum membrane</location>
        <topology evidence="1 6">Multi-pass membrane protein</topology>
    </subcellularLocation>
</comment>
<dbReference type="EMBL" id="UXUI01010026">
    <property type="protein sequence ID" value="VDD94658.1"/>
    <property type="molecule type" value="Genomic_DNA"/>
</dbReference>
<dbReference type="AlphaFoldDB" id="A0A0N4VGW3"/>
<organism evidence="10">
    <name type="scientific">Enterobius vermicularis</name>
    <name type="common">Human pinworm</name>
    <dbReference type="NCBI Taxonomy" id="51028"/>
    <lineage>
        <taxon>Eukaryota</taxon>
        <taxon>Metazoa</taxon>
        <taxon>Ecdysozoa</taxon>
        <taxon>Nematoda</taxon>
        <taxon>Chromadorea</taxon>
        <taxon>Rhabditida</taxon>
        <taxon>Spirurina</taxon>
        <taxon>Oxyuridomorpha</taxon>
        <taxon>Oxyuroidea</taxon>
        <taxon>Oxyuridae</taxon>
        <taxon>Enterobius</taxon>
    </lineage>
</organism>